<dbReference type="EMBL" id="VMRJ01000003">
    <property type="protein sequence ID" value="TVT40184.1"/>
    <property type="molecule type" value="Genomic_DNA"/>
</dbReference>
<dbReference type="Proteomes" id="UP000317624">
    <property type="component" value="Unassembled WGS sequence"/>
</dbReference>
<keyword evidence="4" id="KW-0732">Signal</keyword>
<accession>A0A558BUJ2</accession>
<keyword evidence="1 3" id="KW-0378">Hydrolase</keyword>
<dbReference type="Pfam" id="PF16586">
    <property type="entry name" value="DUF5060"/>
    <property type="match status" value="1"/>
</dbReference>
<evidence type="ECO:0000313" key="7">
    <source>
        <dbReference type="EMBL" id="TVT40184.1"/>
    </source>
</evidence>
<comment type="caution">
    <text evidence="7">The sequence shown here is derived from an EMBL/GenBank/DDBJ whole genome shotgun (WGS) entry which is preliminary data.</text>
</comment>
<reference evidence="7 8" key="1">
    <citation type="submission" date="2019-07" db="EMBL/GenBank/DDBJ databases">
        <title>Hymenobacter sp. straun FUR1 Genome sequencing and assembly.</title>
        <authorList>
            <person name="Chhetri G."/>
        </authorList>
    </citation>
    <scope>NUCLEOTIDE SEQUENCE [LARGE SCALE GENOMIC DNA]</scope>
    <source>
        <strain evidence="7 8">Fur1</strain>
    </source>
</reference>
<dbReference type="SUPFAM" id="SSF51445">
    <property type="entry name" value="(Trans)glycosidases"/>
    <property type="match status" value="1"/>
</dbReference>
<dbReference type="Gene3D" id="3.20.20.80">
    <property type="entry name" value="Glycosidases"/>
    <property type="match status" value="1"/>
</dbReference>
<dbReference type="GO" id="GO:0000272">
    <property type="term" value="P:polysaccharide catabolic process"/>
    <property type="evidence" value="ECO:0007669"/>
    <property type="project" value="InterPro"/>
</dbReference>
<dbReference type="InterPro" id="IPR013783">
    <property type="entry name" value="Ig-like_fold"/>
</dbReference>
<evidence type="ECO:0000256" key="3">
    <source>
        <dbReference type="RuleBase" id="RU361153"/>
    </source>
</evidence>
<feature type="chain" id="PRO_5035204185" evidence="4">
    <location>
        <begin position="20"/>
        <end position="561"/>
    </location>
</feature>
<dbReference type="Gene3D" id="2.60.40.10">
    <property type="entry name" value="Immunoglobulins"/>
    <property type="match status" value="1"/>
</dbReference>
<comment type="similarity">
    <text evidence="3">Belongs to the glycosyl hydrolase 5 (cellulase A) family.</text>
</comment>
<evidence type="ECO:0000313" key="8">
    <source>
        <dbReference type="Proteomes" id="UP000317624"/>
    </source>
</evidence>
<evidence type="ECO:0000259" key="6">
    <source>
        <dbReference type="Pfam" id="PF16586"/>
    </source>
</evidence>
<protein>
    <submittedName>
        <fullName evidence="7">DUF5060 domain-containing protein</fullName>
    </submittedName>
</protein>
<feature type="domain" description="Glycoside hydrolase family 5" evidence="5">
    <location>
        <begin position="161"/>
        <end position="371"/>
    </location>
</feature>
<evidence type="ECO:0000256" key="2">
    <source>
        <dbReference type="ARBA" id="ARBA00023295"/>
    </source>
</evidence>
<keyword evidence="8" id="KW-1185">Reference proteome</keyword>
<keyword evidence="2 3" id="KW-0326">Glycosidase</keyword>
<dbReference type="InterPro" id="IPR032260">
    <property type="entry name" value="DUF5060"/>
</dbReference>
<feature type="domain" description="DUF5060" evidence="6">
    <location>
        <begin position="35"/>
        <end position="101"/>
    </location>
</feature>
<proteinExistence type="inferred from homology"/>
<name>A0A558BUJ2_9BACT</name>
<dbReference type="GO" id="GO:0004553">
    <property type="term" value="F:hydrolase activity, hydrolyzing O-glycosyl compounds"/>
    <property type="evidence" value="ECO:0007669"/>
    <property type="project" value="InterPro"/>
</dbReference>
<dbReference type="InterPro" id="IPR001547">
    <property type="entry name" value="Glyco_hydro_5"/>
</dbReference>
<evidence type="ECO:0000259" key="5">
    <source>
        <dbReference type="Pfam" id="PF00150"/>
    </source>
</evidence>
<evidence type="ECO:0000256" key="1">
    <source>
        <dbReference type="ARBA" id="ARBA00022801"/>
    </source>
</evidence>
<organism evidence="7 8">
    <name type="scientific">Hymenobacter setariae</name>
    <dbReference type="NCBI Taxonomy" id="2594794"/>
    <lineage>
        <taxon>Bacteria</taxon>
        <taxon>Pseudomonadati</taxon>
        <taxon>Bacteroidota</taxon>
        <taxon>Cytophagia</taxon>
        <taxon>Cytophagales</taxon>
        <taxon>Hymenobacteraceae</taxon>
        <taxon>Hymenobacter</taxon>
    </lineage>
</organism>
<sequence length="561" mass="64563">MKKWATLLGLLLAAGASYAQQPFGAISLATPTPREYVKTEWDIALSEQYKQPYNQQEVTLDLVLTAPNGQPVVVPGYFDHNEGTGSRWKVRFAPRQTGAYTGRFRLTRKAGTQESAPTRFVVAASQRPGFLHKNDLYTFRFDNGQLFRGVGENVGWEARSFENQKFTYEYLLPTLAKNGANFFRTWMCYWNLPLEWQKVSSTKRYVNSTDYFHPGAIRRMDELVHLTDSLGLYFMLTLDWHGHLMEQGGWRNSSYNQANGGPARTPTEFFTLPAAQQKYKNKLRYVVARWGYSTNIAAWEFFNEVDNAVFTQQDSLLIPHAAVTLWHAEMSRYLKDIDPYQHLVTTSISHRDILGMNSIPYLDFNQKHIYKHTEKIPAIYPDYIQNFGKPYVVGEFGFRWEDADPTYATDFNYDYRRGLWYGLFSATPVLPMTWWWELFDDQKMTPYFRAVRTISDQMLAASRGQFQPFAVQAGVVQSFGMRCGNKYFIYLLNDSPTATRAPISFGVATAQKLRVQTFAPGRQQFVKLGDFTAQNQRLTLPAQPLAPRQEVVLVLDALPKR</sequence>
<dbReference type="OrthoDB" id="8108447at2"/>
<gene>
    <name evidence="7" type="ORF">FNT36_11880</name>
</gene>
<dbReference type="AlphaFoldDB" id="A0A558BUJ2"/>
<feature type="signal peptide" evidence="4">
    <location>
        <begin position="1"/>
        <end position="19"/>
    </location>
</feature>
<evidence type="ECO:0000256" key="4">
    <source>
        <dbReference type="SAM" id="SignalP"/>
    </source>
</evidence>
<dbReference type="Pfam" id="PF00150">
    <property type="entry name" value="Cellulase"/>
    <property type="match status" value="1"/>
</dbReference>
<dbReference type="InterPro" id="IPR017853">
    <property type="entry name" value="GH"/>
</dbReference>
<dbReference type="RefSeq" id="WP_144847839.1">
    <property type="nucleotide sequence ID" value="NZ_VMRJ01000003.1"/>
</dbReference>